<organism evidence="12 13">
    <name type="scientific">Stereocaulon virgatum</name>
    <dbReference type="NCBI Taxonomy" id="373712"/>
    <lineage>
        <taxon>Eukaryota</taxon>
        <taxon>Fungi</taxon>
        <taxon>Dikarya</taxon>
        <taxon>Ascomycota</taxon>
        <taxon>Pezizomycotina</taxon>
        <taxon>Lecanoromycetes</taxon>
        <taxon>OSLEUM clade</taxon>
        <taxon>Lecanoromycetidae</taxon>
        <taxon>Lecanorales</taxon>
        <taxon>Lecanorineae</taxon>
        <taxon>Stereocaulaceae</taxon>
        <taxon>Stereocaulon</taxon>
    </lineage>
</organism>
<evidence type="ECO:0000256" key="6">
    <source>
        <dbReference type="ARBA" id="ARBA00014769"/>
    </source>
</evidence>
<proteinExistence type="inferred from homology"/>
<comment type="subunit">
    <text evidence="4">Homodimer.</text>
</comment>
<keyword evidence="8" id="KW-0808">Transferase</keyword>
<sequence>MASHAQEEDPDDLVHSGLPATTTLPPYKSAFLQACLDASVLTFGTFTLKSGRQSPYFFNAGLFHRGSLIRAISTAFAQTLIHHTSLNPSFEFDILFGPAYKGIPLATATVDKLAELDPERYANISYSFNRKEVKDHGEGGGIVGASLEGKKVVIIDDVITAGTAMREAIGIIKREGGNLVGVVVAVDRMERMKDEEGVGSAIGEVKREYGVPVLSIVNLNDLIGVLGGIGKEEDMKRVEEYKTRYGASF</sequence>
<comment type="pathway">
    <text evidence="2">Pyrimidine metabolism; UMP biosynthesis via de novo pathway; UMP from orotate: step 1/2.</text>
</comment>
<feature type="domain" description="Phosphoribosyltransferase" evidence="11">
    <location>
        <begin position="89"/>
        <end position="195"/>
    </location>
</feature>
<dbReference type="NCBIfam" id="TIGR00336">
    <property type="entry name" value="pyrE"/>
    <property type="match status" value="1"/>
</dbReference>
<dbReference type="PANTHER" id="PTHR46683">
    <property type="entry name" value="OROTATE PHOSPHORIBOSYLTRANSFERASE 1-RELATED"/>
    <property type="match status" value="1"/>
</dbReference>
<dbReference type="EMBL" id="JBEFKJ010000021">
    <property type="protein sequence ID" value="KAL2040426.1"/>
    <property type="molecule type" value="Genomic_DNA"/>
</dbReference>
<reference evidence="12 13" key="1">
    <citation type="submission" date="2024-09" db="EMBL/GenBank/DDBJ databases">
        <title>Rethinking Asexuality: The Enigmatic Case of Functional Sexual Genes in Lepraria (Stereocaulaceae).</title>
        <authorList>
            <person name="Doellman M."/>
            <person name="Sun Y."/>
            <person name="Barcenas-Pena A."/>
            <person name="Lumbsch H.T."/>
            <person name="Grewe F."/>
        </authorList>
    </citation>
    <scope>NUCLEOTIDE SEQUENCE [LARGE SCALE GENOMIC DNA]</scope>
    <source>
        <strain evidence="12 13">Mercado 3170</strain>
    </source>
</reference>
<dbReference type="SUPFAM" id="SSF53271">
    <property type="entry name" value="PRTase-like"/>
    <property type="match status" value="1"/>
</dbReference>
<dbReference type="HAMAP" id="MF_01208">
    <property type="entry name" value="PyrE"/>
    <property type="match status" value="1"/>
</dbReference>
<keyword evidence="13" id="KW-1185">Reference proteome</keyword>
<comment type="catalytic activity">
    <reaction evidence="10">
        <text>orotidine 5'-phosphate + diphosphate = orotate + 5-phospho-alpha-D-ribose 1-diphosphate</text>
        <dbReference type="Rhea" id="RHEA:10380"/>
        <dbReference type="ChEBI" id="CHEBI:30839"/>
        <dbReference type="ChEBI" id="CHEBI:33019"/>
        <dbReference type="ChEBI" id="CHEBI:57538"/>
        <dbReference type="ChEBI" id="CHEBI:58017"/>
        <dbReference type="EC" id="2.4.2.10"/>
    </reaction>
</comment>
<evidence type="ECO:0000256" key="2">
    <source>
        <dbReference type="ARBA" id="ARBA00004889"/>
    </source>
</evidence>
<dbReference type="Pfam" id="PF00156">
    <property type="entry name" value="Pribosyltran"/>
    <property type="match status" value="1"/>
</dbReference>
<dbReference type="InterPro" id="IPR029057">
    <property type="entry name" value="PRTase-like"/>
</dbReference>
<keyword evidence="7" id="KW-0328">Glycosyltransferase</keyword>
<comment type="caution">
    <text evidence="12">The sequence shown here is derived from an EMBL/GenBank/DDBJ whole genome shotgun (WGS) entry which is preliminary data.</text>
</comment>
<evidence type="ECO:0000256" key="1">
    <source>
        <dbReference type="ARBA" id="ARBA00003769"/>
    </source>
</evidence>
<dbReference type="InterPro" id="IPR000836">
    <property type="entry name" value="PRTase_dom"/>
</dbReference>
<dbReference type="EC" id="2.4.2.10" evidence="5"/>
<dbReference type="CDD" id="cd06223">
    <property type="entry name" value="PRTases_typeI"/>
    <property type="match status" value="1"/>
</dbReference>
<dbReference type="Proteomes" id="UP001590950">
    <property type="component" value="Unassembled WGS sequence"/>
</dbReference>
<accession>A0ABR4A665</accession>
<evidence type="ECO:0000256" key="5">
    <source>
        <dbReference type="ARBA" id="ARBA00011971"/>
    </source>
</evidence>
<evidence type="ECO:0000256" key="4">
    <source>
        <dbReference type="ARBA" id="ARBA00011738"/>
    </source>
</evidence>
<evidence type="ECO:0000256" key="8">
    <source>
        <dbReference type="ARBA" id="ARBA00022679"/>
    </source>
</evidence>
<protein>
    <recommendedName>
        <fullName evidence="6">Orotate phosphoribosyltransferase</fullName>
        <ecNumber evidence="5">2.4.2.10</ecNumber>
    </recommendedName>
</protein>
<dbReference type="PANTHER" id="PTHR46683:SF1">
    <property type="entry name" value="OROTATE PHOSPHORIBOSYLTRANSFERASE 1-RELATED"/>
    <property type="match status" value="1"/>
</dbReference>
<evidence type="ECO:0000256" key="10">
    <source>
        <dbReference type="ARBA" id="ARBA00049126"/>
    </source>
</evidence>
<comment type="similarity">
    <text evidence="3">Belongs to the purine/pyrimidine phosphoribosyltransferase family. PyrE subfamily.</text>
</comment>
<evidence type="ECO:0000256" key="9">
    <source>
        <dbReference type="ARBA" id="ARBA00022975"/>
    </source>
</evidence>
<evidence type="ECO:0000313" key="13">
    <source>
        <dbReference type="Proteomes" id="UP001590950"/>
    </source>
</evidence>
<dbReference type="InterPro" id="IPR023031">
    <property type="entry name" value="OPRT"/>
</dbReference>
<dbReference type="Gene3D" id="3.40.50.2020">
    <property type="match status" value="1"/>
</dbReference>
<keyword evidence="9" id="KW-0665">Pyrimidine biosynthesis</keyword>
<evidence type="ECO:0000313" key="12">
    <source>
        <dbReference type="EMBL" id="KAL2040426.1"/>
    </source>
</evidence>
<name>A0ABR4A665_9LECA</name>
<evidence type="ECO:0000256" key="7">
    <source>
        <dbReference type="ARBA" id="ARBA00022676"/>
    </source>
</evidence>
<gene>
    <name evidence="12" type="ORF">N7G274_006869</name>
</gene>
<evidence type="ECO:0000256" key="3">
    <source>
        <dbReference type="ARBA" id="ARBA00006340"/>
    </source>
</evidence>
<comment type="function">
    <text evidence="1">Catalyzes the transfer of a ribosyl phosphate group from 5-phosphoribose 1-diphosphate to orotate, leading to the formation of orotidine monophosphate (OMP).</text>
</comment>
<dbReference type="InterPro" id="IPR004467">
    <property type="entry name" value="Or_phspho_trans_dom"/>
</dbReference>
<evidence type="ECO:0000259" key="11">
    <source>
        <dbReference type="Pfam" id="PF00156"/>
    </source>
</evidence>